<comment type="catalytic activity">
    <reaction evidence="9">
        <text>L-arabinose(out) + ATP + H2O = L-arabinose(in) + ADP + phosphate + H(+)</text>
        <dbReference type="Rhea" id="RHEA:30007"/>
        <dbReference type="ChEBI" id="CHEBI:15377"/>
        <dbReference type="ChEBI" id="CHEBI:15378"/>
        <dbReference type="ChEBI" id="CHEBI:17535"/>
        <dbReference type="ChEBI" id="CHEBI:30616"/>
        <dbReference type="ChEBI" id="CHEBI:43474"/>
        <dbReference type="ChEBI" id="CHEBI:456216"/>
        <dbReference type="EC" id="7.5.2.13"/>
    </reaction>
    <physiologicalReaction direction="left-to-right" evidence="9">
        <dbReference type="Rhea" id="RHEA:30008"/>
    </physiologicalReaction>
</comment>
<protein>
    <recommendedName>
        <fullName evidence="13">ABC-type D-xylose/L-arabinose transporter</fullName>
        <ecNumber evidence="13">7.5.2.13</ecNumber>
    </recommendedName>
</protein>
<evidence type="ECO:0000256" key="4">
    <source>
        <dbReference type="ARBA" id="ARBA00022741"/>
    </source>
</evidence>
<dbReference type="CDD" id="cd03301">
    <property type="entry name" value="ABC_MalK_N"/>
    <property type="match status" value="1"/>
</dbReference>
<evidence type="ECO:0000256" key="12">
    <source>
        <dbReference type="ARBA" id="ARBA00065962"/>
    </source>
</evidence>
<dbReference type="GO" id="GO:0055052">
    <property type="term" value="C:ATP-binding cassette (ABC) transporter complex, substrate-binding subunit-containing"/>
    <property type="evidence" value="ECO:0007669"/>
    <property type="project" value="TreeGrafter"/>
</dbReference>
<comment type="catalytic activity">
    <reaction evidence="8">
        <text>D-xylose(out) + ATP + H2O = D-xylose(in) + ADP + phosphate + H(+)</text>
        <dbReference type="Rhea" id="RHEA:29899"/>
        <dbReference type="ChEBI" id="CHEBI:15377"/>
        <dbReference type="ChEBI" id="CHEBI:15378"/>
        <dbReference type="ChEBI" id="CHEBI:30616"/>
        <dbReference type="ChEBI" id="CHEBI:43474"/>
        <dbReference type="ChEBI" id="CHEBI:53455"/>
        <dbReference type="ChEBI" id="CHEBI:456216"/>
        <dbReference type="EC" id="7.5.2.13"/>
    </reaction>
    <physiologicalReaction direction="left-to-right" evidence="8">
        <dbReference type="Rhea" id="RHEA:29900"/>
    </physiologicalReaction>
</comment>
<dbReference type="PANTHER" id="PTHR43875">
    <property type="entry name" value="MALTODEXTRIN IMPORT ATP-BINDING PROTEIN MSMX"/>
    <property type="match status" value="1"/>
</dbReference>
<evidence type="ECO:0000259" key="14">
    <source>
        <dbReference type="PROSITE" id="PS50893"/>
    </source>
</evidence>
<evidence type="ECO:0000256" key="6">
    <source>
        <dbReference type="ARBA" id="ARBA00022967"/>
    </source>
</evidence>
<evidence type="ECO:0000256" key="5">
    <source>
        <dbReference type="ARBA" id="ARBA00022840"/>
    </source>
</evidence>
<dbReference type="Gene3D" id="2.40.50.100">
    <property type="match status" value="1"/>
</dbReference>
<reference evidence="15" key="1">
    <citation type="journal article" date="2014" name="Int. J. Syst. Evol. Microbiol.">
        <title>Complete genome sequence of Corynebacterium casei LMG S-19264T (=DSM 44701T), isolated from a smear-ripened cheese.</title>
        <authorList>
            <consortium name="US DOE Joint Genome Institute (JGI-PGF)"/>
            <person name="Walter F."/>
            <person name="Albersmeier A."/>
            <person name="Kalinowski J."/>
            <person name="Ruckert C."/>
        </authorList>
    </citation>
    <scope>NUCLEOTIDE SEQUENCE</scope>
    <source>
        <strain evidence="15">JCM 17820</strain>
    </source>
</reference>
<dbReference type="GO" id="GO:0016887">
    <property type="term" value="F:ATP hydrolysis activity"/>
    <property type="evidence" value="ECO:0007669"/>
    <property type="project" value="InterPro"/>
</dbReference>
<evidence type="ECO:0000256" key="10">
    <source>
        <dbReference type="ARBA" id="ARBA00053454"/>
    </source>
</evidence>
<dbReference type="InterPro" id="IPR017871">
    <property type="entry name" value="ABC_transporter-like_CS"/>
</dbReference>
<comment type="subunit">
    <text evidence="12">The complex is composed of two ATP-binding proteins (XacJ and XacK), two transmembrane proteins (XacH and XacI) and a solute-binding protein (XacG).</text>
</comment>
<dbReference type="InterPro" id="IPR008995">
    <property type="entry name" value="Mo/tungstate-bd_C_term_dom"/>
</dbReference>
<dbReference type="GO" id="GO:0140359">
    <property type="term" value="F:ABC-type transporter activity"/>
    <property type="evidence" value="ECO:0007669"/>
    <property type="project" value="InterPro"/>
</dbReference>
<keyword evidence="7" id="KW-0472">Membrane</keyword>
<sequence length="393" mass="42975">MGELAIQNLTKIFHDDGGDIVAVDSFDAEIDDGEFIVLVGPSGCGKSTTLRMIAGLETPTEGDIVLDGETVTEKKPKSRNMAMVFQSYALYPHMTARENMAFGLKMTTDLSEDEIDDRVQNAADMMGIGGLLNKKPDELSGGQQQRVALGRAIVREPEVFLMDEPLSNLDAKLRTQMRTELQELQQEFGVTTIYVTHDQTEAMTMSDRIAVLDDGQLQQLGTPLECYHEPANQFVAGFIGSPSMNFFDVELDTSGPTPTLVHDAFEYELDDDVYADIEGHGSRFTLGIRPEDVKAVSEGTHNALSPTVQVTEPLGDVSYVYLDIAGEQYTATLEGDIVIESGRTLTVQFPQDRIHVFDGKTGEALRNRDPPDSDDVEALVGLDDVSGVEIGVE</sequence>
<keyword evidence="5 15" id="KW-0067">ATP-binding</keyword>
<evidence type="ECO:0000256" key="9">
    <source>
        <dbReference type="ARBA" id="ARBA00051890"/>
    </source>
</evidence>
<evidence type="ECO:0000256" key="3">
    <source>
        <dbReference type="ARBA" id="ARBA00022475"/>
    </source>
</evidence>
<evidence type="ECO:0000256" key="1">
    <source>
        <dbReference type="ARBA" id="ARBA00004202"/>
    </source>
</evidence>
<dbReference type="InterPro" id="IPR047641">
    <property type="entry name" value="ABC_transpr_MalK/UgpC-like"/>
</dbReference>
<dbReference type="GO" id="GO:0005524">
    <property type="term" value="F:ATP binding"/>
    <property type="evidence" value="ECO:0007669"/>
    <property type="project" value="UniProtKB-KW"/>
</dbReference>
<dbReference type="EMBL" id="BMOU01000002">
    <property type="protein sequence ID" value="GGN91167.1"/>
    <property type="molecule type" value="Genomic_DNA"/>
</dbReference>
<dbReference type="GO" id="GO:0008643">
    <property type="term" value="P:carbohydrate transport"/>
    <property type="evidence" value="ECO:0007669"/>
    <property type="project" value="InterPro"/>
</dbReference>
<comment type="function">
    <text evidence="10">Part of the ABC transporter complex XacGHIJK involved in the uptake of xylose and arabinose. Responsible for energy coupling to the transport system.</text>
</comment>
<organism evidence="15 16">
    <name type="scientific">Haloarcula pellucida</name>
    <dbReference type="NCBI Taxonomy" id="1427151"/>
    <lineage>
        <taxon>Archaea</taxon>
        <taxon>Methanobacteriati</taxon>
        <taxon>Methanobacteriota</taxon>
        <taxon>Stenosarchaea group</taxon>
        <taxon>Halobacteria</taxon>
        <taxon>Halobacteriales</taxon>
        <taxon>Haloarculaceae</taxon>
        <taxon>Haloarcula</taxon>
    </lineage>
</organism>
<accession>A0A830GM06</accession>
<dbReference type="SUPFAM" id="SSF50331">
    <property type="entry name" value="MOP-like"/>
    <property type="match status" value="1"/>
</dbReference>
<dbReference type="Gene3D" id="3.40.50.300">
    <property type="entry name" value="P-loop containing nucleotide triphosphate hydrolases"/>
    <property type="match status" value="1"/>
</dbReference>
<dbReference type="EC" id="7.5.2.13" evidence="13"/>
<dbReference type="InterPro" id="IPR027417">
    <property type="entry name" value="P-loop_NTPase"/>
</dbReference>
<dbReference type="InterPro" id="IPR013611">
    <property type="entry name" value="Transp-assoc_OB_typ2"/>
</dbReference>
<dbReference type="PROSITE" id="PS50893">
    <property type="entry name" value="ABC_TRANSPORTER_2"/>
    <property type="match status" value="1"/>
</dbReference>
<comment type="similarity">
    <text evidence="11">Belongs to the ABC transporter superfamily. Carbohydrate uptake transporter-1 (CUT1) (TC 3.A.1.1) family.</text>
</comment>
<evidence type="ECO:0000256" key="11">
    <source>
        <dbReference type="ARBA" id="ARBA00061029"/>
    </source>
</evidence>
<dbReference type="Gene3D" id="2.40.50.140">
    <property type="entry name" value="Nucleic acid-binding proteins"/>
    <property type="match status" value="1"/>
</dbReference>
<dbReference type="Pfam" id="PF08402">
    <property type="entry name" value="TOBE_2"/>
    <property type="match status" value="1"/>
</dbReference>
<gene>
    <name evidence="15" type="ORF">GCM10009030_13780</name>
</gene>
<evidence type="ECO:0000256" key="13">
    <source>
        <dbReference type="ARBA" id="ARBA00066315"/>
    </source>
</evidence>
<keyword evidence="16" id="KW-1185">Reference proteome</keyword>
<evidence type="ECO:0000313" key="15">
    <source>
        <dbReference type="EMBL" id="GGN91167.1"/>
    </source>
</evidence>
<dbReference type="InterPro" id="IPR003593">
    <property type="entry name" value="AAA+_ATPase"/>
</dbReference>
<reference evidence="15" key="2">
    <citation type="submission" date="2020-09" db="EMBL/GenBank/DDBJ databases">
        <authorList>
            <person name="Sun Q."/>
            <person name="Ohkuma M."/>
        </authorList>
    </citation>
    <scope>NUCLEOTIDE SEQUENCE</scope>
    <source>
        <strain evidence="15">JCM 17820</strain>
    </source>
</reference>
<comment type="subcellular location">
    <subcellularLocation>
        <location evidence="1">Cell membrane</location>
        <topology evidence="1">Peripheral membrane protein</topology>
    </subcellularLocation>
</comment>
<dbReference type="FunFam" id="3.40.50.300:FF:000042">
    <property type="entry name" value="Maltose/maltodextrin ABC transporter, ATP-binding protein"/>
    <property type="match status" value="1"/>
</dbReference>
<dbReference type="SUPFAM" id="SSF52540">
    <property type="entry name" value="P-loop containing nucleoside triphosphate hydrolases"/>
    <property type="match status" value="1"/>
</dbReference>
<evidence type="ECO:0000313" key="16">
    <source>
        <dbReference type="Proteomes" id="UP000605784"/>
    </source>
</evidence>
<keyword evidence="4" id="KW-0547">Nucleotide-binding</keyword>
<dbReference type="SMART" id="SM00382">
    <property type="entry name" value="AAA"/>
    <property type="match status" value="1"/>
</dbReference>
<dbReference type="NCBIfam" id="NF008653">
    <property type="entry name" value="PRK11650.1"/>
    <property type="match status" value="1"/>
</dbReference>
<feature type="domain" description="ABC transporter" evidence="14">
    <location>
        <begin position="4"/>
        <end position="239"/>
    </location>
</feature>
<dbReference type="PROSITE" id="PS00211">
    <property type="entry name" value="ABC_TRANSPORTER_1"/>
    <property type="match status" value="1"/>
</dbReference>
<keyword evidence="2" id="KW-0813">Transport</keyword>
<dbReference type="InterPro" id="IPR015855">
    <property type="entry name" value="ABC_transpr_MalK-like"/>
</dbReference>
<evidence type="ECO:0000256" key="2">
    <source>
        <dbReference type="ARBA" id="ARBA00022448"/>
    </source>
</evidence>
<dbReference type="AlphaFoldDB" id="A0A830GM06"/>
<comment type="caution">
    <text evidence="15">The sequence shown here is derived from an EMBL/GenBank/DDBJ whole genome shotgun (WGS) entry which is preliminary data.</text>
</comment>
<name>A0A830GM06_9EURY</name>
<dbReference type="InterPro" id="IPR003439">
    <property type="entry name" value="ABC_transporter-like_ATP-bd"/>
</dbReference>
<dbReference type="PANTHER" id="PTHR43875:SF15">
    <property type="entry name" value="TREHALOSE IMPORT ATP-BINDING PROTEIN SUGC"/>
    <property type="match status" value="1"/>
</dbReference>
<dbReference type="Pfam" id="PF00005">
    <property type="entry name" value="ABC_tran"/>
    <property type="match status" value="1"/>
</dbReference>
<keyword evidence="3" id="KW-1003">Cell membrane</keyword>
<evidence type="ECO:0000256" key="8">
    <source>
        <dbReference type="ARBA" id="ARBA00050355"/>
    </source>
</evidence>
<evidence type="ECO:0000256" key="7">
    <source>
        <dbReference type="ARBA" id="ARBA00023136"/>
    </source>
</evidence>
<keyword evidence="6" id="KW-1278">Translocase</keyword>
<proteinExistence type="inferred from homology"/>
<dbReference type="Proteomes" id="UP000605784">
    <property type="component" value="Unassembled WGS sequence"/>
</dbReference>
<dbReference type="RefSeq" id="WP_188995849.1">
    <property type="nucleotide sequence ID" value="NZ_BMOU01000002.1"/>
</dbReference>
<dbReference type="InterPro" id="IPR012340">
    <property type="entry name" value="NA-bd_OB-fold"/>
</dbReference>